<name>A0A9X8D5J1_9BURK</name>
<dbReference type="EMBL" id="QXMN01000011">
    <property type="protein sequence ID" value="RIX80828.1"/>
    <property type="molecule type" value="Genomic_DNA"/>
</dbReference>
<sequence length="156" mass="16555">MSGDRTRRQLVAGLAALCVAPMTVQAADAPLPAPASLAGALAAALARSQPLVVMASLQGCPFCQIVRTHYLVPELAAGTPVVQIDFRDARSVRDFDGIARTHDALIKAWHVSVAPTVLFFGRNGREVAERLTGGDSDFYGAYLEQRLAQARAAVRA</sequence>
<evidence type="ECO:0000256" key="1">
    <source>
        <dbReference type="SAM" id="SignalP"/>
    </source>
</evidence>
<dbReference type="InterPro" id="IPR036249">
    <property type="entry name" value="Thioredoxin-like_sf"/>
</dbReference>
<reference evidence="2 3" key="1">
    <citation type="submission" date="2018-09" db="EMBL/GenBank/DDBJ databases">
        <title>Acidovorax cavernicola nov. sp. isolated from Gruta de las Maravillas (Aracena, Spain).</title>
        <authorList>
            <person name="Jurado V."/>
            <person name="Gutierrez-Patricio S."/>
            <person name="Gonzalez-Pimentel J.L."/>
            <person name="Miller A.Z."/>
            <person name="Laiz L."/>
            <person name="Saiz-Jimenez C."/>
        </authorList>
    </citation>
    <scope>NUCLEOTIDE SEQUENCE [LARGE SCALE GENOMIC DNA]</scope>
    <source>
        <strain evidence="2 3">1011MAR4D40.2</strain>
    </source>
</reference>
<proteinExistence type="predicted"/>
<evidence type="ECO:0000313" key="3">
    <source>
        <dbReference type="Proteomes" id="UP000265619"/>
    </source>
</evidence>
<comment type="caution">
    <text evidence="2">The sequence shown here is derived from an EMBL/GenBank/DDBJ whole genome shotgun (WGS) entry which is preliminary data.</text>
</comment>
<dbReference type="OrthoDB" id="8561208at2"/>
<dbReference type="AlphaFoldDB" id="A0A9X8D5J1"/>
<dbReference type="RefSeq" id="WP_119553584.1">
    <property type="nucleotide sequence ID" value="NZ_QXMN01000011.1"/>
</dbReference>
<dbReference type="PROSITE" id="PS51318">
    <property type="entry name" value="TAT"/>
    <property type="match status" value="1"/>
</dbReference>
<dbReference type="Gene3D" id="3.40.30.10">
    <property type="entry name" value="Glutaredoxin"/>
    <property type="match status" value="1"/>
</dbReference>
<dbReference type="InterPro" id="IPR006311">
    <property type="entry name" value="TAT_signal"/>
</dbReference>
<keyword evidence="1" id="KW-0732">Signal</keyword>
<organism evidence="2 3">
    <name type="scientific">Acidovorax cavernicola</name>
    <dbReference type="NCBI Taxonomy" id="1675792"/>
    <lineage>
        <taxon>Bacteria</taxon>
        <taxon>Pseudomonadati</taxon>
        <taxon>Pseudomonadota</taxon>
        <taxon>Betaproteobacteria</taxon>
        <taxon>Burkholderiales</taxon>
        <taxon>Comamonadaceae</taxon>
        <taxon>Acidovorax</taxon>
    </lineage>
</organism>
<feature type="signal peptide" evidence="1">
    <location>
        <begin position="1"/>
        <end position="26"/>
    </location>
</feature>
<feature type="chain" id="PRO_5040966285" description="Thioredoxin" evidence="1">
    <location>
        <begin position="27"/>
        <end position="156"/>
    </location>
</feature>
<evidence type="ECO:0008006" key="4">
    <source>
        <dbReference type="Google" id="ProtNLM"/>
    </source>
</evidence>
<dbReference type="Proteomes" id="UP000265619">
    <property type="component" value="Unassembled WGS sequence"/>
</dbReference>
<gene>
    <name evidence="2" type="ORF">D3H34_11455</name>
</gene>
<dbReference type="SUPFAM" id="SSF52833">
    <property type="entry name" value="Thioredoxin-like"/>
    <property type="match status" value="1"/>
</dbReference>
<keyword evidence="3" id="KW-1185">Reference proteome</keyword>
<accession>A0A9X8D5J1</accession>
<protein>
    <recommendedName>
        <fullName evidence="4">Thioredoxin</fullName>
    </recommendedName>
</protein>
<evidence type="ECO:0000313" key="2">
    <source>
        <dbReference type="EMBL" id="RIX80828.1"/>
    </source>
</evidence>